<organism evidence="1 2">
    <name type="scientific">Xylaria curta</name>
    <dbReference type="NCBI Taxonomy" id="42375"/>
    <lineage>
        <taxon>Eukaryota</taxon>
        <taxon>Fungi</taxon>
        <taxon>Dikarya</taxon>
        <taxon>Ascomycota</taxon>
        <taxon>Pezizomycotina</taxon>
        <taxon>Sordariomycetes</taxon>
        <taxon>Xylariomycetidae</taxon>
        <taxon>Xylariales</taxon>
        <taxon>Xylariaceae</taxon>
        <taxon>Xylaria</taxon>
    </lineage>
</organism>
<evidence type="ECO:0000313" key="2">
    <source>
        <dbReference type="Proteomes" id="UP001143856"/>
    </source>
</evidence>
<keyword evidence="2" id="KW-1185">Reference proteome</keyword>
<accession>A0ACC1PIR9</accession>
<comment type="caution">
    <text evidence="1">The sequence shown here is derived from an EMBL/GenBank/DDBJ whole genome shotgun (WGS) entry which is preliminary data.</text>
</comment>
<name>A0ACC1PIR9_9PEZI</name>
<gene>
    <name evidence="1" type="ORF">NUW58_g1752</name>
</gene>
<proteinExistence type="predicted"/>
<dbReference type="Proteomes" id="UP001143856">
    <property type="component" value="Unassembled WGS sequence"/>
</dbReference>
<reference evidence="1" key="1">
    <citation type="submission" date="2022-10" db="EMBL/GenBank/DDBJ databases">
        <title>Genome Sequence of Xylaria curta.</title>
        <authorList>
            <person name="Buettner E."/>
        </authorList>
    </citation>
    <scope>NUCLEOTIDE SEQUENCE</scope>
    <source>
        <strain evidence="1">Babe10</strain>
    </source>
</reference>
<sequence length="165" mass="18803">MWTVSMGDPARALLFRGLLGEIERLDLVNQTAKVGQYLYGKLEELSKRYPGEIENLRGKDRGTFIAWDSPHRDHIIKTAKQKGVNMGGSGERSIRLRPMLIFEKRHGMSNIILIRCHTTTFPVYLACFRRPIASHNELIVLIDYVYSNAADLFLGILEDILKTEA</sequence>
<evidence type="ECO:0000313" key="1">
    <source>
        <dbReference type="EMBL" id="KAJ2993722.1"/>
    </source>
</evidence>
<protein>
    <submittedName>
        <fullName evidence="1">Uncharacterized protein</fullName>
    </submittedName>
</protein>
<dbReference type="EMBL" id="JAPDGR010000203">
    <property type="protein sequence ID" value="KAJ2993722.1"/>
    <property type="molecule type" value="Genomic_DNA"/>
</dbReference>